<evidence type="ECO:0000256" key="2">
    <source>
        <dbReference type="ARBA" id="ARBA00023015"/>
    </source>
</evidence>
<comment type="caution">
    <text evidence="7">The sequence shown here is derived from an EMBL/GenBank/DDBJ whole genome shotgun (WGS) entry which is preliminary data.</text>
</comment>
<feature type="compositionally biased region" description="Acidic residues" evidence="5">
    <location>
        <begin position="241"/>
        <end position="254"/>
    </location>
</feature>
<dbReference type="InterPro" id="IPR011598">
    <property type="entry name" value="bHLH_dom"/>
</dbReference>
<dbReference type="InterPro" id="IPR047265">
    <property type="entry name" value="PIF1-like_bHLH"/>
</dbReference>
<accession>A0AAE1RIN2</accession>
<reference evidence="7" key="1">
    <citation type="submission" date="2023-12" db="EMBL/GenBank/DDBJ databases">
        <title>Genome assembly of Anisodus tanguticus.</title>
        <authorList>
            <person name="Wang Y.-J."/>
        </authorList>
    </citation>
    <scope>NUCLEOTIDE SEQUENCE</scope>
    <source>
        <strain evidence="7">KB-2021</strain>
        <tissue evidence="7">Leaf</tissue>
    </source>
</reference>
<dbReference type="Pfam" id="PF00010">
    <property type="entry name" value="HLH"/>
    <property type="match status" value="1"/>
</dbReference>
<dbReference type="AlphaFoldDB" id="A0AAE1RIN2"/>
<dbReference type="GO" id="GO:0005634">
    <property type="term" value="C:nucleus"/>
    <property type="evidence" value="ECO:0007669"/>
    <property type="project" value="UniProtKB-SubCell"/>
</dbReference>
<dbReference type="InterPro" id="IPR044273">
    <property type="entry name" value="PIF3-like"/>
</dbReference>
<dbReference type="SMART" id="SM00353">
    <property type="entry name" value="HLH"/>
    <property type="match status" value="1"/>
</dbReference>
<dbReference type="SUPFAM" id="SSF47459">
    <property type="entry name" value="HLH, helix-loop-helix DNA-binding domain"/>
    <property type="match status" value="1"/>
</dbReference>
<feature type="region of interest" description="Disordered" evidence="5">
    <location>
        <begin position="202"/>
        <end position="287"/>
    </location>
</feature>
<dbReference type="PANTHER" id="PTHR46807:SF8">
    <property type="entry name" value="TRANSCRIPTION FACTOR PIF1-LIKE ISOFORM X2"/>
    <property type="match status" value="1"/>
</dbReference>
<organism evidence="7 8">
    <name type="scientific">Anisodus tanguticus</name>
    <dbReference type="NCBI Taxonomy" id="243964"/>
    <lineage>
        <taxon>Eukaryota</taxon>
        <taxon>Viridiplantae</taxon>
        <taxon>Streptophyta</taxon>
        <taxon>Embryophyta</taxon>
        <taxon>Tracheophyta</taxon>
        <taxon>Spermatophyta</taxon>
        <taxon>Magnoliopsida</taxon>
        <taxon>eudicotyledons</taxon>
        <taxon>Gunneridae</taxon>
        <taxon>Pentapetalae</taxon>
        <taxon>asterids</taxon>
        <taxon>lamiids</taxon>
        <taxon>Solanales</taxon>
        <taxon>Solanaceae</taxon>
        <taxon>Solanoideae</taxon>
        <taxon>Hyoscyameae</taxon>
        <taxon>Anisodus</taxon>
    </lineage>
</organism>
<evidence type="ECO:0000256" key="5">
    <source>
        <dbReference type="SAM" id="MobiDB-lite"/>
    </source>
</evidence>
<feature type="region of interest" description="Disordered" evidence="5">
    <location>
        <begin position="454"/>
        <end position="481"/>
    </location>
</feature>
<evidence type="ECO:0000256" key="4">
    <source>
        <dbReference type="ARBA" id="ARBA00023242"/>
    </source>
</evidence>
<dbReference type="CDD" id="cd11445">
    <property type="entry name" value="bHLH_AtPIF_like"/>
    <property type="match status" value="1"/>
</dbReference>
<dbReference type="PANTHER" id="PTHR46807">
    <property type="entry name" value="TRANSCRIPTION FACTOR PIF3"/>
    <property type="match status" value="1"/>
</dbReference>
<dbReference type="FunFam" id="4.10.280.10:FF:000004">
    <property type="entry name" value="Basic helix-loop-helix transcription factor"/>
    <property type="match status" value="1"/>
</dbReference>
<comment type="subcellular location">
    <subcellularLocation>
        <location evidence="1">Nucleus</location>
    </subcellularLocation>
</comment>
<evidence type="ECO:0000256" key="1">
    <source>
        <dbReference type="ARBA" id="ARBA00004123"/>
    </source>
</evidence>
<dbReference type="InterPro" id="IPR036638">
    <property type="entry name" value="HLH_DNA-bd_sf"/>
</dbReference>
<name>A0AAE1RIN2_9SOLA</name>
<feature type="domain" description="BHLH" evidence="6">
    <location>
        <begin position="271"/>
        <end position="320"/>
    </location>
</feature>
<proteinExistence type="predicted"/>
<gene>
    <name evidence="7" type="ORF">RND71_030970</name>
</gene>
<keyword evidence="4" id="KW-0539">Nucleus</keyword>
<evidence type="ECO:0000259" key="6">
    <source>
        <dbReference type="PROSITE" id="PS50888"/>
    </source>
</evidence>
<dbReference type="Proteomes" id="UP001291623">
    <property type="component" value="Unassembled WGS sequence"/>
</dbReference>
<keyword evidence="3" id="KW-0804">Transcription</keyword>
<dbReference type="Gene3D" id="4.10.280.10">
    <property type="entry name" value="Helix-loop-helix DNA-binding domain"/>
    <property type="match status" value="1"/>
</dbReference>
<dbReference type="GO" id="GO:0003700">
    <property type="term" value="F:DNA-binding transcription factor activity"/>
    <property type="evidence" value="ECO:0007669"/>
    <property type="project" value="InterPro"/>
</dbReference>
<evidence type="ECO:0000313" key="8">
    <source>
        <dbReference type="Proteomes" id="UP001291623"/>
    </source>
</evidence>
<dbReference type="GO" id="GO:0010017">
    <property type="term" value="P:red or far-red light signaling pathway"/>
    <property type="evidence" value="ECO:0007669"/>
    <property type="project" value="UniProtKB-ARBA"/>
</dbReference>
<feature type="compositionally biased region" description="Low complexity" evidence="5">
    <location>
        <begin position="260"/>
        <end position="270"/>
    </location>
</feature>
<sequence length="481" mass="52633">MQSQNQRSMKKSHLCSEQLAVEEMVAASAPLFMQEDEMNSWLQYPLDDSSFSRDIYADFLYPTPGSTSAVALPEEIRNSAAEIRPPPPSVGTIALSPRPIILQLRCTDGELPPHRLQNLGHFSRLPEAISRNGTLSSGHSVRASTVVESNETPIAAAPGHTVSRVSDNVIPVSAVHGGRKEMTAAATSGGREMTTASELALTSSTSVSGGGVSVSGEPLSPSQKAAHAAVEVRKRKCRESDDNEDQSEDVEFESSDAKKQTNSSTSTQRSRAAEVHNLSERRRRDRINEKMRALQELIPRCNKSDKASMLDEAIEYLKSLQLQVQMMSMGCSMVPMMYPGMSQYMPTMGMNMGMGMSMEMGMTRPMVPYPSLMPGPAMQNAAAAAQMAPRYPLPPYHLPPFPAPDPSRTPAANQPDNPMLNSLVRHNTNQPRVPNFSDPYHHYFGLQQAQLMLPQNQRVEQPSSSKPNSCIEGSPWNHQSG</sequence>
<protein>
    <recommendedName>
        <fullName evidence="6">BHLH domain-containing protein</fullName>
    </recommendedName>
</protein>
<feature type="compositionally biased region" description="Basic and acidic residues" evidence="5">
    <location>
        <begin position="271"/>
        <end position="287"/>
    </location>
</feature>
<evidence type="ECO:0000313" key="7">
    <source>
        <dbReference type="EMBL" id="KAK4351657.1"/>
    </source>
</evidence>
<feature type="compositionally biased region" description="Polar residues" evidence="5">
    <location>
        <begin position="454"/>
        <end position="468"/>
    </location>
</feature>
<keyword evidence="2" id="KW-0805">Transcription regulation</keyword>
<dbReference type="EMBL" id="JAVYJV010000016">
    <property type="protein sequence ID" value="KAK4351657.1"/>
    <property type="molecule type" value="Genomic_DNA"/>
</dbReference>
<evidence type="ECO:0000256" key="3">
    <source>
        <dbReference type="ARBA" id="ARBA00023163"/>
    </source>
</evidence>
<keyword evidence="8" id="KW-1185">Reference proteome</keyword>
<dbReference type="PROSITE" id="PS50888">
    <property type="entry name" value="BHLH"/>
    <property type="match status" value="1"/>
</dbReference>
<dbReference type="GO" id="GO:0046983">
    <property type="term" value="F:protein dimerization activity"/>
    <property type="evidence" value="ECO:0007669"/>
    <property type="project" value="InterPro"/>
</dbReference>